<dbReference type="PANTHER" id="PTHR40060:SF1">
    <property type="entry name" value="UPF0316 PROTEIN YEBE"/>
    <property type="match status" value="1"/>
</dbReference>
<dbReference type="Pfam" id="PF10035">
    <property type="entry name" value="DUF2179"/>
    <property type="match status" value="1"/>
</dbReference>
<proteinExistence type="inferred from homology"/>
<evidence type="ECO:0000256" key="3">
    <source>
        <dbReference type="ARBA" id="ARBA00022692"/>
    </source>
</evidence>
<feature type="domain" description="DUF5698" evidence="8">
    <location>
        <begin position="19"/>
        <end position="74"/>
    </location>
</feature>
<keyword evidence="5 6" id="KW-0472">Membrane</keyword>
<keyword evidence="3 6" id="KW-0812">Transmembrane</keyword>
<dbReference type="PANTHER" id="PTHR40060">
    <property type="entry name" value="UPF0316 PROTEIN YEBE"/>
    <property type="match status" value="1"/>
</dbReference>
<dbReference type="OrthoDB" id="48231at2"/>
<protein>
    <recommendedName>
        <fullName evidence="6">UPF0316 protein DS031_13515</fullName>
    </recommendedName>
</protein>
<feature type="transmembrane region" description="Helical" evidence="6">
    <location>
        <begin position="57"/>
        <end position="77"/>
    </location>
</feature>
<evidence type="ECO:0000256" key="1">
    <source>
        <dbReference type="ARBA" id="ARBA00004651"/>
    </source>
</evidence>
<comment type="subcellular location">
    <subcellularLocation>
        <location evidence="1 6">Cell membrane</location>
        <topology evidence="1 6">Multi-pass membrane protein</topology>
    </subcellularLocation>
</comment>
<dbReference type="AlphaFoldDB" id="A0A366XUY7"/>
<name>A0A366XUY7_9BACI</name>
<dbReference type="Proteomes" id="UP000253314">
    <property type="component" value="Unassembled WGS sequence"/>
</dbReference>
<feature type="transmembrane region" description="Helical" evidence="6">
    <location>
        <begin position="31"/>
        <end position="51"/>
    </location>
</feature>
<dbReference type="InterPro" id="IPR022930">
    <property type="entry name" value="UPF0316"/>
</dbReference>
<dbReference type="CDD" id="cd16381">
    <property type="entry name" value="YitT_C_like_1"/>
    <property type="match status" value="1"/>
</dbReference>
<evidence type="ECO:0000259" key="7">
    <source>
        <dbReference type="Pfam" id="PF10035"/>
    </source>
</evidence>
<evidence type="ECO:0000256" key="2">
    <source>
        <dbReference type="ARBA" id="ARBA00022475"/>
    </source>
</evidence>
<keyword evidence="2 6" id="KW-1003">Cell membrane</keyword>
<keyword evidence="10" id="KW-1185">Reference proteome</keyword>
<dbReference type="NCBIfam" id="NF003194">
    <property type="entry name" value="PRK04164.1-5"/>
    <property type="match status" value="1"/>
</dbReference>
<evidence type="ECO:0000313" key="9">
    <source>
        <dbReference type="EMBL" id="RBW68955.1"/>
    </source>
</evidence>
<evidence type="ECO:0000256" key="6">
    <source>
        <dbReference type="HAMAP-Rule" id="MF_01515"/>
    </source>
</evidence>
<evidence type="ECO:0000313" key="10">
    <source>
        <dbReference type="Proteomes" id="UP000253314"/>
    </source>
</evidence>
<dbReference type="EMBL" id="QOCW01000014">
    <property type="protein sequence ID" value="RBW68955.1"/>
    <property type="molecule type" value="Genomic_DNA"/>
</dbReference>
<feature type="domain" description="DUF2179" evidence="7">
    <location>
        <begin position="108"/>
        <end position="160"/>
    </location>
</feature>
<dbReference type="HAMAP" id="MF_01515">
    <property type="entry name" value="UPF0316"/>
    <property type="match status" value="1"/>
</dbReference>
<accession>A0A366XUY7</accession>
<keyword evidence="4 6" id="KW-1133">Transmembrane helix</keyword>
<gene>
    <name evidence="9" type="ORF">DS031_13515</name>
</gene>
<evidence type="ECO:0000259" key="8">
    <source>
        <dbReference type="Pfam" id="PF18955"/>
    </source>
</evidence>
<sequence>MLNLLLIFVLQVVYIALNTLRIVFVVKNIMTLASLLGFLEMLVYVFGLGIVLNNPTLLGMIIYALGFAAGIYVGGYIEQKLAIGYITVSVNIPNKNYELIECLRNEGFGVTVFNGEGRDSIRYHLKILAKRSREEVLLKLIDDHEPRAFIISYEPRKFKGGFLLKVMKKRMKKQQTY</sequence>
<evidence type="ECO:0000256" key="4">
    <source>
        <dbReference type="ARBA" id="ARBA00022989"/>
    </source>
</evidence>
<dbReference type="InterPro" id="IPR019264">
    <property type="entry name" value="DUF2179"/>
</dbReference>
<dbReference type="Pfam" id="PF18955">
    <property type="entry name" value="DUF5698"/>
    <property type="match status" value="1"/>
</dbReference>
<feature type="transmembrane region" description="Helical" evidence="6">
    <location>
        <begin position="6"/>
        <end position="24"/>
    </location>
</feature>
<comment type="similarity">
    <text evidence="6">Belongs to the UPF0316 family.</text>
</comment>
<evidence type="ECO:0000256" key="5">
    <source>
        <dbReference type="ARBA" id="ARBA00023136"/>
    </source>
</evidence>
<dbReference type="GO" id="GO:0005886">
    <property type="term" value="C:plasma membrane"/>
    <property type="evidence" value="ECO:0007669"/>
    <property type="project" value="UniProtKB-SubCell"/>
</dbReference>
<reference evidence="9 10" key="1">
    <citation type="submission" date="2018-07" db="EMBL/GenBank/DDBJ databases">
        <title>Lottiidibacillus patelloidae gen. nov., sp. nov., isolated from the intestinal tract of a marine limpet and the reclassification of B. taeanensis BH030017T, B. algicola KMM 3737T and B. hwajinpoensis SW-72T as genus Lottiidibacillus.</title>
        <authorList>
            <person name="Liu R."/>
            <person name="Huang Z."/>
        </authorList>
    </citation>
    <scope>NUCLEOTIDE SEQUENCE [LARGE SCALE GENOMIC DNA]</scope>
    <source>
        <strain evidence="9 10">BH030017</strain>
    </source>
</reference>
<organism evidence="9 10">
    <name type="scientific">Bacillus taeanensis</name>
    <dbReference type="NCBI Taxonomy" id="273032"/>
    <lineage>
        <taxon>Bacteria</taxon>
        <taxon>Bacillati</taxon>
        <taxon>Bacillota</taxon>
        <taxon>Bacilli</taxon>
        <taxon>Bacillales</taxon>
        <taxon>Bacillaceae</taxon>
        <taxon>Bacillus</taxon>
    </lineage>
</organism>
<comment type="caution">
    <text evidence="9">The sequence shown here is derived from an EMBL/GenBank/DDBJ whole genome shotgun (WGS) entry which is preliminary data.</text>
</comment>
<dbReference type="RefSeq" id="WP_113806604.1">
    <property type="nucleotide sequence ID" value="NZ_QOCW01000014.1"/>
</dbReference>
<dbReference type="InterPro" id="IPR044035">
    <property type="entry name" value="DUF5698"/>
</dbReference>